<name>A0ABT5X693_9EURY</name>
<dbReference type="EMBL" id="JARFPK010000008">
    <property type="protein sequence ID" value="MDF0590173.1"/>
    <property type="molecule type" value="Genomic_DNA"/>
</dbReference>
<sequence length="291" mass="32553">MFKLGEYDEFEAADIAAHLKGAGVKVDLKPVISASVESAIYLEGKESELRERIEEFEVYDRYIVALKAALAEGVEAEGFTDLYLSLLDPSWKEKMERMAGFLGDGAAVPLEGYPSPTGAVERARDLLEMLEAIQFMGDALQLNEIDLHGGAKAEMGDDPVLRIPVDAEEVDPDDELARSLLTVRLEKWVDLRLDEMTAPLAKNLEDEFIDEYPIEYYKISSIGMTMERLIDPPESGAKIEMEEFADLLVFEEDMDDFVMMVDGSGAAEEIARILNKEGVIKIKSDKISWKR</sequence>
<reference evidence="1 2" key="1">
    <citation type="submission" date="2023-03" db="EMBL/GenBank/DDBJ databases">
        <title>WGS of Methanotrichaceae archaeon Mx.</title>
        <authorList>
            <person name="Sorokin D.Y."/>
            <person name="Merkel A.Y."/>
        </authorList>
    </citation>
    <scope>NUCLEOTIDE SEQUENCE [LARGE SCALE GENOMIC DNA]</scope>
    <source>
        <strain evidence="1 2">Mx</strain>
    </source>
</reference>
<dbReference type="Proteomes" id="UP001220010">
    <property type="component" value="Unassembled WGS sequence"/>
</dbReference>
<comment type="caution">
    <text evidence="1">The sequence shown here is derived from an EMBL/GenBank/DDBJ whole genome shotgun (WGS) entry which is preliminary data.</text>
</comment>
<accession>A0ABT5X693</accession>
<dbReference type="RefSeq" id="WP_316965927.1">
    <property type="nucleotide sequence ID" value="NZ_JARFPK010000008.1"/>
</dbReference>
<proteinExistence type="predicted"/>
<organism evidence="1 2">
    <name type="scientific">Candidatus Methanocrinis natronophilus</name>
    <dbReference type="NCBI Taxonomy" id="3033396"/>
    <lineage>
        <taxon>Archaea</taxon>
        <taxon>Methanobacteriati</taxon>
        <taxon>Methanobacteriota</taxon>
        <taxon>Stenosarchaea group</taxon>
        <taxon>Methanomicrobia</taxon>
        <taxon>Methanotrichales</taxon>
        <taxon>Methanotrichaceae</taxon>
        <taxon>Methanocrinis</taxon>
    </lineage>
</organism>
<keyword evidence="2" id="KW-1185">Reference proteome</keyword>
<gene>
    <name evidence="1" type="ORF">P0O15_03140</name>
</gene>
<evidence type="ECO:0000313" key="1">
    <source>
        <dbReference type="EMBL" id="MDF0590173.1"/>
    </source>
</evidence>
<evidence type="ECO:0000313" key="2">
    <source>
        <dbReference type="Proteomes" id="UP001220010"/>
    </source>
</evidence>
<protein>
    <submittedName>
        <fullName evidence="1">Uncharacterized protein</fullName>
    </submittedName>
</protein>